<reference evidence="1 2" key="1">
    <citation type="submission" date="2023-03" db="EMBL/GenBank/DDBJ databases">
        <title>High recombination rates correlate with genetic variation in Cardiocondyla obscurior ants.</title>
        <authorList>
            <person name="Errbii M."/>
        </authorList>
    </citation>
    <scope>NUCLEOTIDE SEQUENCE [LARGE SCALE GENOMIC DNA]</scope>
    <source>
        <strain evidence="1">Alpha-2009</strain>
        <tissue evidence="1">Whole body</tissue>
    </source>
</reference>
<evidence type="ECO:0000313" key="2">
    <source>
        <dbReference type="Proteomes" id="UP001430953"/>
    </source>
</evidence>
<gene>
    <name evidence="1" type="ORF">PUN28_004867</name>
</gene>
<sequence>MRGEAQTYVAHANRTFSAEFWTTRKGIVALEGSSISKHAVSAAPIRCRDDLQRVLHAGDSMRGYDVSQSHYELRLIDAIPPPTGRRGRGYGR</sequence>
<proteinExistence type="predicted"/>
<dbReference type="EMBL" id="JADYXP020000004">
    <property type="protein sequence ID" value="KAL0126055.1"/>
    <property type="molecule type" value="Genomic_DNA"/>
</dbReference>
<accession>A0AAW2GET0</accession>
<dbReference type="AlphaFoldDB" id="A0AAW2GET0"/>
<comment type="caution">
    <text evidence="1">The sequence shown here is derived from an EMBL/GenBank/DDBJ whole genome shotgun (WGS) entry which is preliminary data.</text>
</comment>
<organism evidence="1 2">
    <name type="scientific">Cardiocondyla obscurior</name>
    <dbReference type="NCBI Taxonomy" id="286306"/>
    <lineage>
        <taxon>Eukaryota</taxon>
        <taxon>Metazoa</taxon>
        <taxon>Ecdysozoa</taxon>
        <taxon>Arthropoda</taxon>
        <taxon>Hexapoda</taxon>
        <taxon>Insecta</taxon>
        <taxon>Pterygota</taxon>
        <taxon>Neoptera</taxon>
        <taxon>Endopterygota</taxon>
        <taxon>Hymenoptera</taxon>
        <taxon>Apocrita</taxon>
        <taxon>Aculeata</taxon>
        <taxon>Formicoidea</taxon>
        <taxon>Formicidae</taxon>
        <taxon>Myrmicinae</taxon>
        <taxon>Cardiocondyla</taxon>
    </lineage>
</organism>
<keyword evidence="2" id="KW-1185">Reference proteome</keyword>
<protein>
    <submittedName>
        <fullName evidence="1">Uncharacterized protein</fullName>
    </submittedName>
</protein>
<evidence type="ECO:0000313" key="1">
    <source>
        <dbReference type="EMBL" id="KAL0126055.1"/>
    </source>
</evidence>
<dbReference type="Proteomes" id="UP001430953">
    <property type="component" value="Unassembled WGS sequence"/>
</dbReference>
<name>A0AAW2GET0_9HYME</name>